<dbReference type="GO" id="GO:0033281">
    <property type="term" value="C:TAT protein transport complex"/>
    <property type="evidence" value="ECO:0007669"/>
    <property type="project" value="UniProtKB-UniRule"/>
</dbReference>
<keyword evidence="5" id="KW-0813">Transport</keyword>
<gene>
    <name evidence="5" type="primary">tatC</name>
    <name evidence="6" type="ORF">B2K_02770</name>
</gene>
<comment type="function">
    <text evidence="5">Part of the twin-arginine translocation (Tat) system that transports large folded proteins containing a characteristic twin-arginine motif in their signal peptide across membranes.</text>
</comment>
<dbReference type="PROSITE" id="PS01218">
    <property type="entry name" value="TATC"/>
    <property type="match status" value="1"/>
</dbReference>
<feature type="transmembrane region" description="Helical" evidence="5">
    <location>
        <begin position="105"/>
        <end position="133"/>
    </location>
</feature>
<protein>
    <recommendedName>
        <fullName evidence="5">Sec-independent protein translocase protein TatC</fullName>
    </recommendedName>
</protein>
<organism evidence="6 7">
    <name type="scientific">Paenibacillus mucilaginosus K02</name>
    <dbReference type="NCBI Taxonomy" id="997761"/>
    <lineage>
        <taxon>Bacteria</taxon>
        <taxon>Bacillati</taxon>
        <taxon>Bacillota</taxon>
        <taxon>Bacilli</taxon>
        <taxon>Bacillales</taxon>
        <taxon>Paenibacillaceae</taxon>
        <taxon>Paenibacillus</taxon>
    </lineage>
</organism>
<evidence type="ECO:0000256" key="4">
    <source>
        <dbReference type="ARBA" id="ARBA00023136"/>
    </source>
</evidence>
<name>I0BBB0_9BACL</name>
<keyword evidence="5" id="KW-0653">Protein transport</keyword>
<dbReference type="NCBIfam" id="TIGR00945">
    <property type="entry name" value="tatC"/>
    <property type="match status" value="1"/>
</dbReference>
<dbReference type="GO" id="GO:0043953">
    <property type="term" value="P:protein transport by the Tat complex"/>
    <property type="evidence" value="ECO:0007669"/>
    <property type="project" value="UniProtKB-UniRule"/>
</dbReference>
<keyword evidence="3 5" id="KW-1133">Transmembrane helix</keyword>
<evidence type="ECO:0000256" key="3">
    <source>
        <dbReference type="ARBA" id="ARBA00022989"/>
    </source>
</evidence>
<feature type="transmembrane region" description="Helical" evidence="5">
    <location>
        <begin position="191"/>
        <end position="208"/>
    </location>
</feature>
<proteinExistence type="inferred from homology"/>
<dbReference type="PRINTS" id="PR01840">
    <property type="entry name" value="TATCFAMILY"/>
</dbReference>
<dbReference type="PATRIC" id="fig|997761.3.peg.556"/>
<dbReference type="HAMAP" id="MF_00902">
    <property type="entry name" value="TatC"/>
    <property type="match status" value="1"/>
</dbReference>
<evidence type="ECO:0000313" key="6">
    <source>
        <dbReference type="EMBL" id="AFH59657.1"/>
    </source>
</evidence>
<dbReference type="Pfam" id="PF00902">
    <property type="entry name" value="TatC"/>
    <property type="match status" value="1"/>
</dbReference>
<reference evidence="6 7" key="1">
    <citation type="submission" date="2013-06" db="EMBL/GenBank/DDBJ databases">
        <title>Complete genome sequence of Paenibacillus mucilaginosus K02.</title>
        <authorList>
            <person name="Xiao B."/>
            <person name="Sun L."/>
            <person name="Xiao L."/>
            <person name="Lian B."/>
        </authorList>
    </citation>
    <scope>NUCLEOTIDE SEQUENCE [LARGE SCALE GENOMIC DNA]</scope>
    <source>
        <strain evidence="6 7">K02</strain>
    </source>
</reference>
<dbReference type="Proteomes" id="UP000007392">
    <property type="component" value="Chromosome"/>
</dbReference>
<keyword evidence="5" id="KW-0811">Translocation</keyword>
<comment type="caution">
    <text evidence="5">Lacks conserved residue(s) required for the propagation of feature annotation.</text>
</comment>
<dbReference type="HOGENOM" id="CLU_031942_3_1_9"/>
<keyword evidence="4 5" id="KW-0472">Membrane</keyword>
<comment type="subunit">
    <text evidence="5">Forms a complex with TatA.</text>
</comment>
<dbReference type="PANTHER" id="PTHR30371:SF0">
    <property type="entry name" value="SEC-INDEPENDENT PROTEIN TRANSLOCASE PROTEIN TATC, CHLOROPLASTIC-RELATED"/>
    <property type="match status" value="1"/>
</dbReference>
<keyword evidence="2 5" id="KW-0812">Transmembrane</keyword>
<dbReference type="RefSeq" id="WP_014649273.1">
    <property type="nucleotide sequence ID" value="NC_017672.3"/>
</dbReference>
<dbReference type="AlphaFoldDB" id="I0BBB0"/>
<sequence length="261" mass="29621">MNHEEEGMTLVEHLTELRKRIVWVLLVLVVGMVVGLVYAKPLILYLQSIAPIANVNWHTFSPWEPIKLYMNFSLVTGLLIALPFALYQTWAFLKPGLREVEQKASLLYVPFAFFMFLLGLAFGYFVVFKMAFLFTSSISANLQLTETYGAAQYFSFMFNILLPIALVFELPIVVMFLTKIRVLNPLLLKKVRRYAYLALVVIATMITPPDAVSAIVVALPMILLYEFSVFLSATIYRKQLLDDQAWEAEAATLEGNSKSVD</sequence>
<evidence type="ECO:0000256" key="1">
    <source>
        <dbReference type="ARBA" id="ARBA00004141"/>
    </source>
</evidence>
<comment type="subcellular location">
    <subcellularLocation>
        <location evidence="5">Cell membrane</location>
        <topology evidence="5">Multi-pass membrane protein</topology>
    </subcellularLocation>
    <subcellularLocation>
        <location evidence="1">Membrane</location>
        <topology evidence="1">Multi-pass membrane protein</topology>
    </subcellularLocation>
</comment>
<evidence type="ECO:0000313" key="7">
    <source>
        <dbReference type="Proteomes" id="UP000007392"/>
    </source>
</evidence>
<dbReference type="EMBL" id="CP003422">
    <property type="protein sequence ID" value="AFH59657.1"/>
    <property type="molecule type" value="Genomic_DNA"/>
</dbReference>
<dbReference type="PANTHER" id="PTHR30371">
    <property type="entry name" value="SEC-INDEPENDENT PROTEIN TRANSLOCASE PROTEIN TATC"/>
    <property type="match status" value="1"/>
</dbReference>
<dbReference type="GO" id="GO:0009977">
    <property type="term" value="F:proton motive force dependent protein transmembrane transporter activity"/>
    <property type="evidence" value="ECO:0007669"/>
    <property type="project" value="TreeGrafter"/>
</dbReference>
<keyword evidence="5" id="KW-1003">Cell membrane</keyword>
<accession>I0BBB0</accession>
<dbReference type="InterPro" id="IPR019820">
    <property type="entry name" value="Sec-indep_translocase_CS"/>
</dbReference>
<comment type="similarity">
    <text evidence="5">Belongs to the TatC family.</text>
</comment>
<dbReference type="KEGG" id="pmw:B2K_02770"/>
<feature type="transmembrane region" description="Helical" evidence="5">
    <location>
        <begin position="153"/>
        <end position="179"/>
    </location>
</feature>
<dbReference type="OrthoDB" id="9777044at2"/>
<feature type="transmembrane region" description="Helical" evidence="5">
    <location>
        <begin position="21"/>
        <end position="39"/>
    </location>
</feature>
<dbReference type="InterPro" id="IPR002033">
    <property type="entry name" value="TatC"/>
</dbReference>
<evidence type="ECO:0000256" key="2">
    <source>
        <dbReference type="ARBA" id="ARBA00022692"/>
    </source>
</evidence>
<feature type="transmembrane region" description="Helical" evidence="5">
    <location>
        <begin position="68"/>
        <end position="93"/>
    </location>
</feature>
<dbReference type="GO" id="GO:0065002">
    <property type="term" value="P:intracellular protein transmembrane transport"/>
    <property type="evidence" value="ECO:0007669"/>
    <property type="project" value="TreeGrafter"/>
</dbReference>
<evidence type="ECO:0000256" key="5">
    <source>
        <dbReference type="HAMAP-Rule" id="MF_00902"/>
    </source>
</evidence>